<keyword evidence="6" id="KW-1185">Reference proteome</keyword>
<protein>
    <recommendedName>
        <fullName evidence="7">G2/mitotic-specific cyclin-B3</fullName>
    </recommendedName>
</protein>
<feature type="domain" description="Cyclin-like" evidence="3">
    <location>
        <begin position="275"/>
        <end position="364"/>
    </location>
</feature>
<dbReference type="AlphaFoldDB" id="E4XNH5"/>
<dbReference type="SMART" id="SM00385">
    <property type="entry name" value="CYCLIN"/>
    <property type="match status" value="2"/>
</dbReference>
<comment type="similarity">
    <text evidence="2">Belongs to the cyclin family.</text>
</comment>
<name>E4XNH5_OIKDI</name>
<dbReference type="InterPro" id="IPR036915">
    <property type="entry name" value="Cyclin-like_sf"/>
</dbReference>
<dbReference type="PANTHER" id="PTHR10177">
    <property type="entry name" value="CYCLINS"/>
    <property type="match status" value="1"/>
</dbReference>
<gene>
    <name evidence="5" type="ORF">GSOID_T00015736001</name>
</gene>
<evidence type="ECO:0000313" key="6">
    <source>
        <dbReference type="Proteomes" id="UP000001307"/>
    </source>
</evidence>
<organism evidence="5">
    <name type="scientific">Oikopleura dioica</name>
    <name type="common">Tunicate</name>
    <dbReference type="NCBI Taxonomy" id="34765"/>
    <lineage>
        <taxon>Eukaryota</taxon>
        <taxon>Metazoa</taxon>
        <taxon>Chordata</taxon>
        <taxon>Tunicata</taxon>
        <taxon>Appendicularia</taxon>
        <taxon>Copelata</taxon>
        <taxon>Oikopleuridae</taxon>
        <taxon>Oikopleura</taxon>
    </lineage>
</organism>
<dbReference type="InterPro" id="IPR006671">
    <property type="entry name" value="Cyclin_N"/>
</dbReference>
<dbReference type="Pfam" id="PF02984">
    <property type="entry name" value="Cyclin_C"/>
    <property type="match status" value="1"/>
</dbReference>
<evidence type="ECO:0000313" key="5">
    <source>
        <dbReference type="EMBL" id="CBY11413.1"/>
    </source>
</evidence>
<dbReference type="InterPro" id="IPR039361">
    <property type="entry name" value="Cyclin"/>
</dbReference>
<evidence type="ECO:0000256" key="2">
    <source>
        <dbReference type="RuleBase" id="RU000383"/>
    </source>
</evidence>
<dbReference type="OrthoDB" id="6272950at2759"/>
<dbReference type="Pfam" id="PF00134">
    <property type="entry name" value="Cyclin_N"/>
    <property type="match status" value="1"/>
</dbReference>
<dbReference type="Gene3D" id="1.10.472.10">
    <property type="entry name" value="Cyclin-like"/>
    <property type="match status" value="2"/>
</dbReference>
<sequence length="504" mass="58241">MKIFREISTSKKNLTVCFVRPLYCIKPSPTDCNSISVFTCLNLTRIFFRQMNRDVQKLCSGESGLQRLKISDKFGNTQSLSGSQNSLASNASAATTRSEKILSGLSGIPSYFKRKGLSVLHGNNKVNIRREAEKVQKRSELKKISKIPKPVSQILPSQKESRRSFTRRQHSYKLAEETKHILSKPKDEQELKFALNEPEEDEFGAISAIVENWRHKIWEEIPIQKKMLAFPSYEPYSFTAFEYVKARELKPAHQVTNYLEHHKKISKRHRYILVNWMMEVQDSSTLFFGNEQLFVAVRYIDVYLSRTENVALENFQLLAITAMFIACKIGLQDAGAITDWAELGDPENPYEISEIRKLEIKILQSLDWEANISTAYFSSRRLSMLAAMKDHELHYMRYLLELAVLNYELVQVRPSMITAAAVLVTKTYFGHAEIWEDYMAYHSGYRFEELKPICSPLCKMFKNCYEAGNRFLTRDATNVIFTKYSGEELSKVTFFKLFNALKSV</sequence>
<dbReference type="Proteomes" id="UP000001307">
    <property type="component" value="Unassembled WGS sequence"/>
</dbReference>
<feature type="domain" description="Cyclin-like" evidence="3">
    <location>
        <begin position="380"/>
        <end position="459"/>
    </location>
</feature>
<dbReference type="SMART" id="SM01332">
    <property type="entry name" value="Cyclin_C"/>
    <property type="match status" value="1"/>
</dbReference>
<evidence type="ECO:0008006" key="7">
    <source>
        <dbReference type="Google" id="ProtNLM"/>
    </source>
</evidence>
<dbReference type="SUPFAM" id="SSF47954">
    <property type="entry name" value="Cyclin-like"/>
    <property type="match status" value="2"/>
</dbReference>
<dbReference type="InterPro" id="IPR013763">
    <property type="entry name" value="Cyclin-like_dom"/>
</dbReference>
<reference evidence="5" key="1">
    <citation type="journal article" date="2010" name="Science">
        <title>Plasticity of animal genome architecture unmasked by rapid evolution of a pelagic tunicate.</title>
        <authorList>
            <person name="Denoeud F."/>
            <person name="Henriet S."/>
            <person name="Mungpakdee S."/>
            <person name="Aury J.M."/>
            <person name="Da Silva C."/>
            <person name="Brinkmann H."/>
            <person name="Mikhaleva J."/>
            <person name="Olsen L.C."/>
            <person name="Jubin C."/>
            <person name="Canestro C."/>
            <person name="Bouquet J.M."/>
            <person name="Danks G."/>
            <person name="Poulain J."/>
            <person name="Campsteijn C."/>
            <person name="Adamski M."/>
            <person name="Cross I."/>
            <person name="Yadetie F."/>
            <person name="Muffato M."/>
            <person name="Louis A."/>
            <person name="Butcher S."/>
            <person name="Tsagkogeorga G."/>
            <person name="Konrad A."/>
            <person name="Singh S."/>
            <person name="Jensen M.F."/>
            <person name="Cong E.H."/>
            <person name="Eikeseth-Otteraa H."/>
            <person name="Noel B."/>
            <person name="Anthouard V."/>
            <person name="Porcel B.M."/>
            <person name="Kachouri-Lafond R."/>
            <person name="Nishino A."/>
            <person name="Ugolini M."/>
            <person name="Chourrout P."/>
            <person name="Nishida H."/>
            <person name="Aasland R."/>
            <person name="Huzurbazar S."/>
            <person name="Westhof E."/>
            <person name="Delsuc F."/>
            <person name="Lehrach H."/>
            <person name="Reinhardt R."/>
            <person name="Weissenbach J."/>
            <person name="Roy S.W."/>
            <person name="Artiguenave F."/>
            <person name="Postlethwait J.H."/>
            <person name="Manak J.R."/>
            <person name="Thompson E.M."/>
            <person name="Jaillon O."/>
            <person name="Du Pasquier L."/>
            <person name="Boudinot P."/>
            <person name="Liberles D.A."/>
            <person name="Volff J.N."/>
            <person name="Philippe H."/>
            <person name="Lenhard B."/>
            <person name="Roest Crollius H."/>
            <person name="Wincker P."/>
            <person name="Chourrout D."/>
        </authorList>
    </citation>
    <scope>NUCLEOTIDE SEQUENCE [LARGE SCALE GENOMIC DNA]</scope>
</reference>
<evidence type="ECO:0000259" key="3">
    <source>
        <dbReference type="SMART" id="SM00385"/>
    </source>
</evidence>
<accession>E4XNH5</accession>
<feature type="domain" description="Cyclin C-terminal" evidence="4">
    <location>
        <begin position="373"/>
        <end position="498"/>
    </location>
</feature>
<keyword evidence="1 2" id="KW-0195">Cyclin</keyword>
<dbReference type="EMBL" id="FN653084">
    <property type="protein sequence ID" value="CBY11413.1"/>
    <property type="molecule type" value="Genomic_DNA"/>
</dbReference>
<proteinExistence type="inferred from homology"/>
<evidence type="ECO:0000256" key="1">
    <source>
        <dbReference type="ARBA" id="ARBA00023127"/>
    </source>
</evidence>
<dbReference type="InterPro" id="IPR004367">
    <property type="entry name" value="Cyclin_C-dom"/>
</dbReference>
<evidence type="ECO:0000259" key="4">
    <source>
        <dbReference type="SMART" id="SM01332"/>
    </source>
</evidence>
<dbReference type="InParanoid" id="E4XNH5"/>